<feature type="transmembrane region" description="Helical" evidence="1">
    <location>
        <begin position="158"/>
        <end position="177"/>
    </location>
</feature>
<keyword evidence="3" id="KW-1185">Reference proteome</keyword>
<name>A0A2S0I786_9BURK</name>
<dbReference type="AlphaFoldDB" id="A0A2S0I786"/>
<keyword evidence="1" id="KW-1133">Transmembrane helix</keyword>
<organism evidence="2 3">
    <name type="scientific">Achromobacter spanius</name>
    <dbReference type="NCBI Taxonomy" id="217203"/>
    <lineage>
        <taxon>Bacteria</taxon>
        <taxon>Pseudomonadati</taxon>
        <taxon>Pseudomonadota</taxon>
        <taxon>Betaproteobacteria</taxon>
        <taxon>Burkholderiales</taxon>
        <taxon>Alcaligenaceae</taxon>
        <taxon>Achromobacter</taxon>
    </lineage>
</organism>
<keyword evidence="1" id="KW-0812">Transmembrane</keyword>
<gene>
    <name evidence="2" type="ORF">CLM73_12190</name>
</gene>
<feature type="transmembrane region" description="Helical" evidence="1">
    <location>
        <begin position="197"/>
        <end position="218"/>
    </location>
</feature>
<keyword evidence="1" id="KW-0472">Membrane</keyword>
<evidence type="ECO:0000313" key="3">
    <source>
        <dbReference type="Proteomes" id="UP000239477"/>
    </source>
</evidence>
<dbReference type="Proteomes" id="UP000239477">
    <property type="component" value="Chromosome"/>
</dbReference>
<feature type="transmembrane region" description="Helical" evidence="1">
    <location>
        <begin position="112"/>
        <end position="137"/>
    </location>
</feature>
<protein>
    <submittedName>
        <fullName evidence="2">Uncharacterized protein</fullName>
    </submittedName>
</protein>
<accession>A0A2S0I786</accession>
<dbReference type="EMBL" id="CP023270">
    <property type="protein sequence ID" value="AVJ27814.1"/>
    <property type="molecule type" value="Genomic_DNA"/>
</dbReference>
<evidence type="ECO:0000256" key="1">
    <source>
        <dbReference type="SAM" id="Phobius"/>
    </source>
</evidence>
<feature type="transmembrane region" description="Helical" evidence="1">
    <location>
        <begin position="31"/>
        <end position="52"/>
    </location>
</feature>
<evidence type="ECO:0000313" key="2">
    <source>
        <dbReference type="EMBL" id="AVJ27814.1"/>
    </source>
</evidence>
<feature type="transmembrane region" description="Helical" evidence="1">
    <location>
        <begin position="73"/>
        <end position="92"/>
    </location>
</feature>
<dbReference type="OrthoDB" id="8666708at2"/>
<sequence>MLAAAPWSLAVFTLTLPFALMTSRLYGLVDWLILVLALVCLISFARTTYAWHRVILLGESAHAAAPRGGSPEARHLVLLGGLTIAVMALARATGDLPYVLYMLMGGAKEPLFYGVLIVLLVVVWVPVLYGLAVYGLCLPRAVVTGAYGFGEARAAMRYPRWPLMLGFLVLLILAAHATNDLLPLMYDYVGVQALQGVLSAVACVAMTFVLTAMIAVAYRDSALPE</sequence>
<proteinExistence type="predicted"/>
<reference evidence="2 3" key="1">
    <citation type="submission" date="2017-09" db="EMBL/GenBank/DDBJ databases">
        <title>Genomic, metabolic, and phenotypic characteristics of bacterial isolates from the natural microbiome of the model nematode Caenorhabditis elegans.</title>
        <authorList>
            <person name="Zimmermann J."/>
            <person name="Obeng N."/>
            <person name="Yang W."/>
            <person name="Obeng O."/>
            <person name="Kissoyan K."/>
            <person name="Pees B."/>
            <person name="Dirksen P."/>
            <person name="Hoppner M."/>
            <person name="Franke A."/>
            <person name="Rosenstiel P."/>
            <person name="Leippe M."/>
            <person name="Dierking K."/>
            <person name="Kaleta C."/>
            <person name="Schulenburg H."/>
        </authorList>
    </citation>
    <scope>NUCLEOTIDE SEQUENCE [LARGE SCALE GENOMIC DNA]</scope>
    <source>
        <strain evidence="2 3">MYb73</strain>
    </source>
</reference>